<keyword evidence="1" id="KW-0472">Membrane</keyword>
<dbReference type="PROSITE" id="PS50106">
    <property type="entry name" value="PDZ"/>
    <property type="match status" value="1"/>
</dbReference>
<evidence type="ECO:0000259" key="2">
    <source>
        <dbReference type="PROSITE" id="PS50106"/>
    </source>
</evidence>
<evidence type="ECO:0000256" key="1">
    <source>
        <dbReference type="SAM" id="Phobius"/>
    </source>
</evidence>
<organism evidence="3 4">
    <name type="scientific">Aneurinibacillus danicus</name>
    <dbReference type="NCBI Taxonomy" id="267746"/>
    <lineage>
        <taxon>Bacteria</taxon>
        <taxon>Bacillati</taxon>
        <taxon>Bacillota</taxon>
        <taxon>Bacilli</taxon>
        <taxon>Bacillales</taxon>
        <taxon>Paenibacillaceae</taxon>
        <taxon>Aneurinibacillus group</taxon>
        <taxon>Aneurinibacillus</taxon>
    </lineage>
</organism>
<dbReference type="Proteomes" id="UP000321157">
    <property type="component" value="Unassembled WGS sequence"/>
</dbReference>
<dbReference type="Gene3D" id="2.30.42.10">
    <property type="match status" value="1"/>
</dbReference>
<dbReference type="Pfam" id="PF17820">
    <property type="entry name" value="PDZ_6"/>
    <property type="match status" value="1"/>
</dbReference>
<feature type="transmembrane region" description="Helical" evidence="1">
    <location>
        <begin position="107"/>
        <end position="125"/>
    </location>
</feature>
<dbReference type="InterPro" id="IPR036034">
    <property type="entry name" value="PDZ_sf"/>
</dbReference>
<feature type="transmembrane region" description="Helical" evidence="1">
    <location>
        <begin position="253"/>
        <end position="272"/>
    </location>
</feature>
<gene>
    <name evidence="3" type="ORF">ADA01nite_38480</name>
</gene>
<proteinExistence type="predicted"/>
<dbReference type="SUPFAM" id="SSF50156">
    <property type="entry name" value="PDZ domain-like"/>
    <property type="match status" value="1"/>
</dbReference>
<dbReference type="OrthoDB" id="198399at2"/>
<feature type="domain" description="PDZ" evidence="2">
    <location>
        <begin position="314"/>
        <end position="370"/>
    </location>
</feature>
<dbReference type="InterPro" id="IPR041489">
    <property type="entry name" value="PDZ_6"/>
</dbReference>
<evidence type="ECO:0000313" key="3">
    <source>
        <dbReference type="EMBL" id="GEN36388.1"/>
    </source>
</evidence>
<dbReference type="RefSeq" id="WP_146812022.1">
    <property type="nucleotide sequence ID" value="NZ_BJXX01000183.1"/>
</dbReference>
<feature type="transmembrane region" description="Helical" evidence="1">
    <location>
        <begin position="145"/>
        <end position="166"/>
    </location>
</feature>
<comment type="caution">
    <text evidence="3">The sequence shown here is derived from an EMBL/GenBank/DDBJ whole genome shotgun (WGS) entry which is preliminary data.</text>
</comment>
<name>A0A511VEJ7_9BACL</name>
<dbReference type="SMART" id="SM00228">
    <property type="entry name" value="PDZ"/>
    <property type="match status" value="1"/>
</dbReference>
<evidence type="ECO:0000313" key="4">
    <source>
        <dbReference type="Proteomes" id="UP000321157"/>
    </source>
</evidence>
<reference evidence="3 4" key="1">
    <citation type="submission" date="2019-07" db="EMBL/GenBank/DDBJ databases">
        <title>Whole genome shotgun sequence of Aneurinibacillus danicus NBRC 102444.</title>
        <authorList>
            <person name="Hosoyama A."/>
            <person name="Uohara A."/>
            <person name="Ohji S."/>
            <person name="Ichikawa N."/>
        </authorList>
    </citation>
    <scope>NUCLEOTIDE SEQUENCE [LARGE SCALE GENOMIC DNA]</scope>
    <source>
        <strain evidence="3 4">NBRC 102444</strain>
    </source>
</reference>
<feature type="transmembrane region" description="Helical" evidence="1">
    <location>
        <begin position="12"/>
        <end position="35"/>
    </location>
</feature>
<keyword evidence="4" id="KW-1185">Reference proteome</keyword>
<dbReference type="InterPro" id="IPR001478">
    <property type="entry name" value="PDZ"/>
</dbReference>
<protein>
    <submittedName>
        <fullName evidence="3">Membrane protein</fullName>
    </submittedName>
</protein>
<sequence>MDDWSGFVVDLLIQIPKFLISPALYVFALLLFWAYRKQIVQERRLFHARVTSGAGELVRALLFGAAAGLGASLVLLAIGAAPSYHDIVLLWILSALLAFVHIRFLSFAYSGGLLSVLSALAKLVPSDGLNGWFKTVVVWLQEVNIPAILALVAVLHIAEGILIRAVPKQGLSPVLIKSQRGRVVGAYAIQKYWLIPVVLFVAGDAAGIYTPDVPGWWPWFYAGAAALSLLPVPSVAGYADLAVLSTPQEKAQWAGKMIVWLGVALLVLAYLGTFWLPFAVLGSLLALAGHEALRIYGEWQRRVHTPLYVQLKKGVRVLAVVPGSPADEMEIVTGDVILRVNGHEIHGKEEIYPALQQQSAFCKMEVMNKEGHIKYVQRSVYQGDHHQLGLIVAPDAAADEYVEQGYSRLFGLFRKVRTRRNAESNEMPLEQGKDVSL</sequence>
<keyword evidence="1" id="KW-0812">Transmembrane</keyword>
<feature type="transmembrane region" description="Helical" evidence="1">
    <location>
        <begin position="56"/>
        <end position="78"/>
    </location>
</feature>
<feature type="transmembrane region" description="Helical" evidence="1">
    <location>
        <begin position="84"/>
        <end position="100"/>
    </location>
</feature>
<feature type="transmembrane region" description="Helical" evidence="1">
    <location>
        <begin position="187"/>
        <end position="210"/>
    </location>
</feature>
<feature type="transmembrane region" description="Helical" evidence="1">
    <location>
        <begin position="216"/>
        <end position="241"/>
    </location>
</feature>
<keyword evidence="1" id="KW-1133">Transmembrane helix</keyword>
<dbReference type="AlphaFoldDB" id="A0A511VEJ7"/>
<dbReference type="EMBL" id="BJXX01000183">
    <property type="protein sequence ID" value="GEN36388.1"/>
    <property type="molecule type" value="Genomic_DNA"/>
</dbReference>
<accession>A0A511VEJ7</accession>